<gene>
    <name evidence="2" type="ORF">A3207_06945</name>
</gene>
<organism evidence="2 3">
    <name type="scientific">Candidatus Methanomassiliicoccus intestinalis</name>
    <dbReference type="NCBI Taxonomy" id="1406512"/>
    <lineage>
        <taxon>Archaea</taxon>
        <taxon>Methanobacteriati</taxon>
        <taxon>Thermoplasmatota</taxon>
        <taxon>Thermoplasmata</taxon>
        <taxon>Methanomassiliicoccales</taxon>
        <taxon>Methanomassiliicoccaceae</taxon>
        <taxon>Methanomassiliicoccus</taxon>
    </lineage>
</organism>
<evidence type="ECO:0008006" key="4">
    <source>
        <dbReference type="Google" id="ProtNLM"/>
    </source>
</evidence>
<accession>A0A8J8PGK5</accession>
<comment type="caution">
    <text evidence="2">The sequence shown here is derived from an EMBL/GenBank/DDBJ whole genome shotgun (WGS) entry which is preliminary data.</text>
</comment>
<feature type="transmembrane region" description="Helical" evidence="1">
    <location>
        <begin position="161"/>
        <end position="178"/>
    </location>
</feature>
<dbReference type="Pfam" id="PF12679">
    <property type="entry name" value="ABC2_membrane_2"/>
    <property type="match status" value="1"/>
</dbReference>
<feature type="transmembrane region" description="Helical" evidence="1">
    <location>
        <begin position="74"/>
        <end position="98"/>
    </location>
</feature>
<dbReference type="EMBL" id="LVVT01000007">
    <property type="protein sequence ID" value="TQS84047.1"/>
    <property type="molecule type" value="Genomic_DNA"/>
</dbReference>
<keyword evidence="1" id="KW-0472">Membrane</keyword>
<evidence type="ECO:0000313" key="3">
    <source>
        <dbReference type="Proteomes" id="UP000752814"/>
    </source>
</evidence>
<feature type="transmembrane region" description="Helical" evidence="1">
    <location>
        <begin position="41"/>
        <end position="62"/>
    </location>
</feature>
<evidence type="ECO:0000256" key="1">
    <source>
        <dbReference type="SAM" id="Phobius"/>
    </source>
</evidence>
<feature type="transmembrane region" description="Helical" evidence="1">
    <location>
        <begin position="190"/>
        <end position="210"/>
    </location>
</feature>
<proteinExistence type="predicted"/>
<protein>
    <recommendedName>
        <fullName evidence="4">ABC transporter permease</fullName>
    </recommendedName>
</protein>
<feature type="transmembrane region" description="Helical" evidence="1">
    <location>
        <begin position="119"/>
        <end position="141"/>
    </location>
</feature>
<dbReference type="GO" id="GO:0005886">
    <property type="term" value="C:plasma membrane"/>
    <property type="evidence" value="ECO:0007669"/>
    <property type="project" value="UniProtKB-SubCell"/>
</dbReference>
<dbReference type="PANTHER" id="PTHR37305:SF1">
    <property type="entry name" value="MEMBRANE PROTEIN"/>
    <property type="match status" value="1"/>
</dbReference>
<dbReference type="GO" id="GO:0140359">
    <property type="term" value="F:ABC-type transporter activity"/>
    <property type="evidence" value="ECO:0007669"/>
    <property type="project" value="InterPro"/>
</dbReference>
<sequence length="270" mass="29326">MSETQDANNYIRMRGGISTYLKQSYVVMKNEIVKFTRGKKMLLFTALIFLVLILLTAVPYLLGDGLTDNATELAASYSSFVALIVLLFATLFASTSLVSEFEERTALILFTRPVKKSSILLGKLAASMVIGIAFLAFYYAFTSVVSLAVAGSVDSTMLTSFGLAVLYLFCMVGIALLISSVMKKGSTATIITFVMSLLIFSIVSTLLGAYDVENWWLPDVASGAIYDVFGFTFAGIPAATVDLARTSGVFVAWGLVTTLIAYFLFKKRSF</sequence>
<feature type="transmembrane region" description="Helical" evidence="1">
    <location>
        <begin position="247"/>
        <end position="265"/>
    </location>
</feature>
<evidence type="ECO:0000313" key="2">
    <source>
        <dbReference type="EMBL" id="TQS84047.1"/>
    </source>
</evidence>
<keyword evidence="1" id="KW-1133">Transmembrane helix</keyword>
<name>A0A8J8PGK5_9ARCH</name>
<dbReference type="AlphaFoldDB" id="A0A8J8PGK5"/>
<dbReference type="Proteomes" id="UP000752814">
    <property type="component" value="Unassembled WGS sequence"/>
</dbReference>
<reference evidence="2" key="1">
    <citation type="submission" date="2016-03" db="EMBL/GenBank/DDBJ databases">
        <authorList>
            <person name="Borrel G."/>
            <person name="Mccann A."/>
            <person name="O'Toole P.W."/>
        </authorList>
    </citation>
    <scope>NUCLEOTIDE SEQUENCE</scope>
    <source>
        <strain evidence="2">183</strain>
    </source>
</reference>
<keyword evidence="1" id="KW-0812">Transmembrane</keyword>
<dbReference type="RefSeq" id="WP_400195496.1">
    <property type="nucleotide sequence ID" value="NZ_CAYAYE010000026.1"/>
</dbReference>
<dbReference type="PANTHER" id="PTHR37305">
    <property type="entry name" value="INTEGRAL MEMBRANE PROTEIN-RELATED"/>
    <property type="match status" value="1"/>
</dbReference>